<sequence>MREKQKITLIIAPSREAAAKTLDAWQVPRGRLCDGRALRVITDPEGLRGWHEGTPCLIDFTLFGRADVRLKDLAQSLLAHGRLRRIGFKELRELRGEMV</sequence>
<gene>
    <name evidence="2" type="ORF">BJF91_17195</name>
    <name evidence="1" type="ORF">GGQ71_000058</name>
</gene>
<dbReference type="EMBL" id="JACIED010000001">
    <property type="protein sequence ID" value="MBB4005822.1"/>
    <property type="molecule type" value="Genomic_DNA"/>
</dbReference>
<dbReference type="Proteomes" id="UP000544107">
    <property type="component" value="Unassembled WGS sequence"/>
</dbReference>
<protein>
    <submittedName>
        <fullName evidence="2">Uncharacterized protein</fullName>
    </submittedName>
</protein>
<name>A0A1Q9A2Q7_9HYPH</name>
<organism evidence="2 3">
    <name type="scientific">Allorhizobium taibaishanense</name>
    <dbReference type="NCBI Taxonomy" id="887144"/>
    <lineage>
        <taxon>Bacteria</taxon>
        <taxon>Pseudomonadati</taxon>
        <taxon>Pseudomonadota</taxon>
        <taxon>Alphaproteobacteria</taxon>
        <taxon>Hyphomicrobiales</taxon>
        <taxon>Rhizobiaceae</taxon>
        <taxon>Rhizobium/Agrobacterium group</taxon>
        <taxon>Allorhizobium</taxon>
    </lineage>
</organism>
<evidence type="ECO:0000313" key="1">
    <source>
        <dbReference type="EMBL" id="MBB4005822.1"/>
    </source>
</evidence>
<dbReference type="RefSeq" id="WP_075614660.1">
    <property type="nucleotide sequence ID" value="NZ_JACIED010000001.1"/>
</dbReference>
<evidence type="ECO:0000313" key="2">
    <source>
        <dbReference type="EMBL" id="OLP48870.1"/>
    </source>
</evidence>
<dbReference type="AlphaFoldDB" id="A0A1Q9A2Q7"/>
<accession>A0A1Q9A2Q7</accession>
<proteinExistence type="predicted"/>
<evidence type="ECO:0000313" key="4">
    <source>
        <dbReference type="Proteomes" id="UP000544107"/>
    </source>
</evidence>
<dbReference type="EMBL" id="MKIN01000022">
    <property type="protein sequence ID" value="OLP48870.1"/>
    <property type="molecule type" value="Genomic_DNA"/>
</dbReference>
<reference evidence="2 3" key="1">
    <citation type="submission" date="2016-09" db="EMBL/GenBank/DDBJ databases">
        <title>Rhizobium oryziradicis sp. nov., isolated from the root of rice.</title>
        <authorList>
            <person name="Zhao J."/>
            <person name="Zhang X."/>
        </authorList>
    </citation>
    <scope>NUCLEOTIDE SEQUENCE [LARGE SCALE GENOMIC DNA]</scope>
    <source>
        <strain evidence="2 3">14971</strain>
    </source>
</reference>
<comment type="caution">
    <text evidence="2">The sequence shown here is derived from an EMBL/GenBank/DDBJ whole genome shotgun (WGS) entry which is preliminary data.</text>
</comment>
<keyword evidence="3" id="KW-1185">Reference proteome</keyword>
<dbReference type="STRING" id="887144.BJF91_17195"/>
<dbReference type="Proteomes" id="UP000185598">
    <property type="component" value="Unassembled WGS sequence"/>
</dbReference>
<reference evidence="1 4" key="2">
    <citation type="submission" date="2020-08" db="EMBL/GenBank/DDBJ databases">
        <title>Genomic Encyclopedia of Type Strains, Phase IV (KMG-IV): sequencing the most valuable type-strain genomes for metagenomic binning, comparative biology and taxonomic classification.</title>
        <authorList>
            <person name="Goeker M."/>
        </authorList>
    </citation>
    <scope>NUCLEOTIDE SEQUENCE [LARGE SCALE GENOMIC DNA]</scope>
    <source>
        <strain evidence="1 4">DSM 100021</strain>
    </source>
</reference>
<evidence type="ECO:0000313" key="3">
    <source>
        <dbReference type="Proteomes" id="UP000185598"/>
    </source>
</evidence>
<dbReference type="OrthoDB" id="9878137at2"/>